<sequence length="154" mass="16415">MAKIHALADVQSENIGENTQVWQFCVILKNAIIGDNCNICAHTFIENDVFIGDNCTIKSGVYLWDGITLENNVFVGPNATFTNDKSPRSKVYPESFPKTLVKANASIGANATILPGVEIGTGAMVGAGAVVTKSVPDYAVVVGNPARIVRYIDV</sequence>
<dbReference type="InterPro" id="IPR001451">
    <property type="entry name" value="Hexapep"/>
</dbReference>
<evidence type="ECO:0000313" key="6">
    <source>
        <dbReference type="Proteomes" id="UP000288127"/>
    </source>
</evidence>
<reference evidence="6" key="1">
    <citation type="journal article" date="2018" name="Front. Microbiol.">
        <title>Genome-Based Analysis Reveals the Taxonomy and Diversity of the Family Idiomarinaceae.</title>
        <authorList>
            <person name="Liu Y."/>
            <person name="Lai Q."/>
            <person name="Shao Z."/>
        </authorList>
    </citation>
    <scope>NUCLEOTIDE SEQUENCE [LARGE SCALE GENOMIC DNA]</scope>
    <source>
        <strain evidence="6">PIM1</strain>
    </source>
</reference>
<dbReference type="InterPro" id="IPR011004">
    <property type="entry name" value="Trimer_LpxA-like_sf"/>
</dbReference>
<dbReference type="InterPro" id="IPR050179">
    <property type="entry name" value="Trans_hexapeptide_repeat"/>
</dbReference>
<accession>A0A432YF89</accession>
<protein>
    <submittedName>
        <fullName evidence="5">dTDP-6-deoxy-3,4-keto-hexulose isomerase</fullName>
    </submittedName>
</protein>
<dbReference type="AlphaFoldDB" id="A0A432YF89"/>
<name>A0A432YF89_9GAMM</name>
<dbReference type="PANTHER" id="PTHR43300">
    <property type="entry name" value="ACETYLTRANSFERASE"/>
    <property type="match status" value="1"/>
</dbReference>
<evidence type="ECO:0000313" key="5">
    <source>
        <dbReference type="EMBL" id="RUO59628.1"/>
    </source>
</evidence>
<keyword evidence="6" id="KW-1185">Reference proteome</keyword>
<evidence type="ECO:0000256" key="1">
    <source>
        <dbReference type="ARBA" id="ARBA00007274"/>
    </source>
</evidence>
<proteinExistence type="inferred from homology"/>
<dbReference type="Proteomes" id="UP000288127">
    <property type="component" value="Unassembled WGS sequence"/>
</dbReference>
<dbReference type="GO" id="GO:0016746">
    <property type="term" value="F:acyltransferase activity"/>
    <property type="evidence" value="ECO:0007669"/>
    <property type="project" value="UniProtKB-KW"/>
</dbReference>
<dbReference type="PANTHER" id="PTHR43300:SF4">
    <property type="entry name" value="ACYL-[ACYL-CARRIER-PROTEIN]--UDP-N-ACETYLGLUCOSAMINE O-ACYLTRANSFERASE"/>
    <property type="match status" value="1"/>
</dbReference>
<dbReference type="CDD" id="cd03358">
    <property type="entry name" value="LbH_WxcM_N_like"/>
    <property type="match status" value="1"/>
</dbReference>
<dbReference type="Pfam" id="PF00132">
    <property type="entry name" value="Hexapep"/>
    <property type="match status" value="3"/>
</dbReference>
<dbReference type="PROSITE" id="PS00101">
    <property type="entry name" value="HEXAPEP_TRANSFERASES"/>
    <property type="match status" value="1"/>
</dbReference>
<comment type="similarity">
    <text evidence="1">Belongs to the transferase hexapeptide repeat family.</text>
</comment>
<dbReference type="Gene3D" id="2.160.10.10">
    <property type="entry name" value="Hexapeptide repeat proteins"/>
    <property type="match status" value="1"/>
</dbReference>
<keyword evidence="2" id="KW-0808">Transferase</keyword>
<keyword evidence="5" id="KW-0413">Isomerase</keyword>
<dbReference type="InterPro" id="IPR018357">
    <property type="entry name" value="Hexapep_transf_CS"/>
</dbReference>
<dbReference type="EMBL" id="PIPZ01000002">
    <property type="protein sequence ID" value="RUO59628.1"/>
    <property type="molecule type" value="Genomic_DNA"/>
</dbReference>
<dbReference type="OrthoDB" id="9800846at2"/>
<dbReference type="GO" id="GO:0016853">
    <property type="term" value="F:isomerase activity"/>
    <property type="evidence" value="ECO:0007669"/>
    <property type="project" value="UniProtKB-KW"/>
</dbReference>
<dbReference type="RefSeq" id="WP_126759399.1">
    <property type="nucleotide sequence ID" value="NZ_PIPZ01000002.1"/>
</dbReference>
<gene>
    <name evidence="5" type="ORF">CWI76_05690</name>
</gene>
<keyword evidence="4" id="KW-0012">Acyltransferase</keyword>
<evidence type="ECO:0000256" key="2">
    <source>
        <dbReference type="ARBA" id="ARBA00022679"/>
    </source>
</evidence>
<dbReference type="SUPFAM" id="SSF51161">
    <property type="entry name" value="Trimeric LpxA-like enzymes"/>
    <property type="match status" value="1"/>
</dbReference>
<keyword evidence="3" id="KW-0677">Repeat</keyword>
<evidence type="ECO:0000256" key="3">
    <source>
        <dbReference type="ARBA" id="ARBA00022737"/>
    </source>
</evidence>
<organism evidence="5 6">
    <name type="scientific">Pseudidiomarina marina</name>
    <dbReference type="NCBI Taxonomy" id="502366"/>
    <lineage>
        <taxon>Bacteria</taxon>
        <taxon>Pseudomonadati</taxon>
        <taxon>Pseudomonadota</taxon>
        <taxon>Gammaproteobacteria</taxon>
        <taxon>Alteromonadales</taxon>
        <taxon>Idiomarinaceae</taxon>
        <taxon>Pseudidiomarina</taxon>
    </lineage>
</organism>
<evidence type="ECO:0000256" key="4">
    <source>
        <dbReference type="ARBA" id="ARBA00023315"/>
    </source>
</evidence>
<comment type="caution">
    <text evidence="5">The sequence shown here is derived from an EMBL/GenBank/DDBJ whole genome shotgun (WGS) entry which is preliminary data.</text>
</comment>